<comment type="catalytic activity">
    <reaction evidence="1">
        <text>Hydrolysis of alkylated DNA, releasing 3-methyladenine, 3-methylguanine, 7-methylguanine and 7-methyladenine.</text>
        <dbReference type="EC" id="3.2.2.21"/>
    </reaction>
</comment>
<gene>
    <name evidence="7" type="ORF">M5X16_20010</name>
    <name evidence="8" type="ORF">PC41400_28650</name>
</gene>
<dbReference type="InterPro" id="IPR037046">
    <property type="entry name" value="AlkA_N_sf"/>
</dbReference>
<keyword evidence="5" id="KW-0234">DNA repair</keyword>
<dbReference type="GO" id="GO:0032993">
    <property type="term" value="C:protein-DNA complex"/>
    <property type="evidence" value="ECO:0007669"/>
    <property type="project" value="TreeGrafter"/>
</dbReference>
<keyword evidence="10" id="KW-1185">Reference proteome</keyword>
<dbReference type="PANTHER" id="PTHR43003:SF12">
    <property type="entry name" value="DNA-3-METHYLADENINE GLYCOSYLASE"/>
    <property type="match status" value="1"/>
</dbReference>
<dbReference type="EC" id="3.2.2.21" evidence="3"/>
<evidence type="ECO:0000313" key="8">
    <source>
        <dbReference type="EMBL" id="QAV21429.1"/>
    </source>
</evidence>
<evidence type="ECO:0000256" key="2">
    <source>
        <dbReference type="ARBA" id="ARBA00010817"/>
    </source>
</evidence>
<dbReference type="PANTHER" id="PTHR43003">
    <property type="entry name" value="DNA-3-METHYLADENINE GLYCOSYLASE"/>
    <property type="match status" value="1"/>
</dbReference>
<dbReference type="AlphaFoldDB" id="A0A410X497"/>
<evidence type="ECO:0000256" key="1">
    <source>
        <dbReference type="ARBA" id="ARBA00000086"/>
    </source>
</evidence>
<evidence type="ECO:0000256" key="4">
    <source>
        <dbReference type="ARBA" id="ARBA00022763"/>
    </source>
</evidence>
<dbReference type="KEGG" id="pchi:PC41400_28650"/>
<reference evidence="8 9" key="1">
    <citation type="submission" date="2018-01" db="EMBL/GenBank/DDBJ databases">
        <title>The whole genome sequencing and assembly of Paenibacillus chitinolyticus KCCM 41400 strain.</title>
        <authorList>
            <person name="Kim J.-Y."/>
            <person name="Park M.-K."/>
            <person name="Lee Y.-J."/>
            <person name="Yi H."/>
            <person name="Bahn Y.-S."/>
            <person name="Kim J.F."/>
            <person name="Lee D.-W."/>
        </authorList>
    </citation>
    <scope>NUCLEOTIDE SEQUENCE [LARGE SCALE GENOMIC DNA]</scope>
    <source>
        <strain evidence="8 9">KCCM 41400</strain>
    </source>
</reference>
<dbReference type="GO" id="GO:0043916">
    <property type="term" value="F:DNA-7-methylguanine glycosylase activity"/>
    <property type="evidence" value="ECO:0007669"/>
    <property type="project" value="TreeGrafter"/>
</dbReference>
<evidence type="ECO:0000313" key="10">
    <source>
        <dbReference type="Proteomes" id="UP001527202"/>
    </source>
</evidence>
<organism evidence="8 9">
    <name type="scientific">Paenibacillus chitinolyticus</name>
    <dbReference type="NCBI Taxonomy" id="79263"/>
    <lineage>
        <taxon>Bacteria</taxon>
        <taxon>Bacillati</taxon>
        <taxon>Bacillota</taxon>
        <taxon>Bacilli</taxon>
        <taxon>Bacillales</taxon>
        <taxon>Paenibacillaceae</taxon>
        <taxon>Paenibacillus</taxon>
    </lineage>
</organism>
<dbReference type="InterPro" id="IPR011257">
    <property type="entry name" value="DNA_glycosylase"/>
</dbReference>
<dbReference type="GO" id="GO:0008725">
    <property type="term" value="F:DNA-3-methyladenine glycosylase activity"/>
    <property type="evidence" value="ECO:0007669"/>
    <property type="project" value="TreeGrafter"/>
</dbReference>
<protein>
    <recommendedName>
        <fullName evidence="3">DNA-3-methyladenine glycosylase II</fullName>
        <ecNumber evidence="3">3.2.2.21</ecNumber>
    </recommendedName>
</protein>
<evidence type="ECO:0000313" key="7">
    <source>
        <dbReference type="EMBL" id="MCY9598043.1"/>
    </source>
</evidence>
<dbReference type="SMART" id="SM00478">
    <property type="entry name" value="ENDO3c"/>
    <property type="match status" value="1"/>
</dbReference>
<dbReference type="InterPro" id="IPR003265">
    <property type="entry name" value="HhH-GPD_domain"/>
</dbReference>
<dbReference type="Gene3D" id="3.30.310.20">
    <property type="entry name" value="DNA-3-methyladenine glycosylase AlkA, N-terminal domain"/>
    <property type="match status" value="1"/>
</dbReference>
<evidence type="ECO:0000313" key="9">
    <source>
        <dbReference type="Proteomes" id="UP000288943"/>
    </source>
</evidence>
<dbReference type="FunFam" id="1.10.340.30:FF:000004">
    <property type="entry name" value="DNA-3-methyladenine glycosylase II"/>
    <property type="match status" value="1"/>
</dbReference>
<name>A0A410X497_9BACL</name>
<dbReference type="EMBL" id="CP026520">
    <property type="protein sequence ID" value="QAV21429.1"/>
    <property type="molecule type" value="Genomic_DNA"/>
</dbReference>
<dbReference type="GO" id="GO:0032131">
    <property type="term" value="F:alkylated DNA binding"/>
    <property type="evidence" value="ECO:0007669"/>
    <property type="project" value="TreeGrafter"/>
</dbReference>
<dbReference type="SUPFAM" id="SSF48150">
    <property type="entry name" value="DNA-glycosylase"/>
    <property type="match status" value="1"/>
</dbReference>
<dbReference type="GO" id="GO:0005737">
    <property type="term" value="C:cytoplasm"/>
    <property type="evidence" value="ECO:0007669"/>
    <property type="project" value="TreeGrafter"/>
</dbReference>
<comment type="similarity">
    <text evidence="2">Belongs to the alkylbase DNA glycosidase AlkA family.</text>
</comment>
<dbReference type="Pfam" id="PF00730">
    <property type="entry name" value="HhH-GPD"/>
    <property type="match status" value="1"/>
</dbReference>
<dbReference type="Gene3D" id="1.10.1670.10">
    <property type="entry name" value="Helix-hairpin-Helix base-excision DNA repair enzymes (C-terminal)"/>
    <property type="match status" value="1"/>
</dbReference>
<keyword evidence="4" id="KW-0227">DNA damage</keyword>
<dbReference type="GO" id="GO:0006307">
    <property type="term" value="P:DNA alkylation repair"/>
    <property type="evidence" value="ECO:0007669"/>
    <property type="project" value="TreeGrafter"/>
</dbReference>
<accession>A0A410X497</accession>
<dbReference type="Proteomes" id="UP000288943">
    <property type="component" value="Chromosome"/>
</dbReference>
<sequence length="330" mass="36802">MTTRQKDTPVFSFDENTGIAQIETPAAFSYAETLLYLTRSPLECLHSVENGRIYKLLEAGKELLPVEISNPGPGRLHLRFMQGPPADPDAIREAAAYTAEWLDLARDMTPFYATAQSDPLLGPLASGYYGLRIIGVPHLFEALCWAIAGQQINLTFAYTLKRRLVENYGKKLVWEGRTYWLFPKPGDLADVTVEELRQLQFTGKKAEYILHVAGLMDSGALSKEALLASGSYEAAERTLLAIRGIGPWTAHYVLMRCLRNPAAFPIGDAGLHNALKQLLHRTQKPALEEIRQLFAPWRGWEAYAVFYLWRSLLPEGSPAIQTAGLPDART</sequence>
<dbReference type="InterPro" id="IPR023170">
    <property type="entry name" value="HhH_base_excis_C"/>
</dbReference>
<reference evidence="7 10" key="2">
    <citation type="submission" date="2022-05" db="EMBL/GenBank/DDBJ databases">
        <title>Genome Sequencing of Bee-Associated Microbes.</title>
        <authorList>
            <person name="Dunlap C."/>
        </authorList>
    </citation>
    <scope>NUCLEOTIDE SEQUENCE [LARGE SCALE GENOMIC DNA]</scope>
    <source>
        <strain evidence="7 10">NRRL B-23120</strain>
    </source>
</reference>
<dbReference type="InterPro" id="IPR051912">
    <property type="entry name" value="Alkylbase_DNA_Glycosylase/TA"/>
</dbReference>
<dbReference type="GeneID" id="95378765"/>
<dbReference type="CDD" id="cd00056">
    <property type="entry name" value="ENDO3c"/>
    <property type="match status" value="1"/>
</dbReference>
<proteinExistence type="inferred from homology"/>
<dbReference type="OrthoDB" id="9785929at2"/>
<dbReference type="EMBL" id="JAMDMJ010000027">
    <property type="protein sequence ID" value="MCY9598043.1"/>
    <property type="molecule type" value="Genomic_DNA"/>
</dbReference>
<dbReference type="Gene3D" id="1.10.340.30">
    <property type="entry name" value="Hypothetical protein, domain 2"/>
    <property type="match status" value="1"/>
</dbReference>
<feature type="domain" description="HhH-GPD" evidence="6">
    <location>
        <begin position="148"/>
        <end position="313"/>
    </location>
</feature>
<dbReference type="GO" id="GO:0006285">
    <property type="term" value="P:base-excision repair, AP site formation"/>
    <property type="evidence" value="ECO:0007669"/>
    <property type="project" value="TreeGrafter"/>
</dbReference>
<evidence type="ECO:0000256" key="5">
    <source>
        <dbReference type="ARBA" id="ARBA00023204"/>
    </source>
</evidence>
<evidence type="ECO:0000259" key="6">
    <source>
        <dbReference type="SMART" id="SM00478"/>
    </source>
</evidence>
<evidence type="ECO:0000256" key="3">
    <source>
        <dbReference type="ARBA" id="ARBA00012000"/>
    </source>
</evidence>
<dbReference type="RefSeq" id="WP_042234371.1">
    <property type="nucleotide sequence ID" value="NZ_CP026520.1"/>
</dbReference>
<dbReference type="Proteomes" id="UP001527202">
    <property type="component" value="Unassembled WGS sequence"/>
</dbReference>